<evidence type="ECO:0000256" key="2">
    <source>
        <dbReference type="ARBA" id="ARBA00008979"/>
    </source>
</evidence>
<feature type="transmembrane region" description="Helical" evidence="10">
    <location>
        <begin position="461"/>
        <end position="483"/>
    </location>
</feature>
<keyword evidence="6" id="KW-0297">G-protein coupled receptor</keyword>
<feature type="signal peptide" evidence="11">
    <location>
        <begin position="1"/>
        <end position="25"/>
    </location>
</feature>
<dbReference type="Gene3D" id="1.20.1070.10">
    <property type="entry name" value="Rhodopsin 7-helix transmembrane proteins"/>
    <property type="match status" value="1"/>
</dbReference>
<reference evidence="13 14" key="1">
    <citation type="submission" date="2024-08" db="EMBL/GenBank/DDBJ databases">
        <authorList>
            <person name="Will J Nash"/>
            <person name="Angela Man"/>
            <person name="Seanna McTaggart"/>
            <person name="Kendall Baker"/>
            <person name="Tom Barker"/>
            <person name="Leah Catchpole"/>
            <person name="Alex Durrant"/>
            <person name="Karim Gharbi"/>
            <person name="Naomi Irish"/>
            <person name="Gemy Kaithakottil"/>
            <person name="Debby Ku"/>
            <person name="Aaliyah Providence"/>
            <person name="Felix Shaw"/>
            <person name="David Swarbreck"/>
            <person name="Chris Watkins"/>
            <person name="Ann M. McCartney"/>
            <person name="Giulio Formenti"/>
            <person name="Alice Mouton"/>
            <person name="Noel Vella"/>
            <person name="Bjorn M von Reumont"/>
            <person name="Adriana Vella"/>
            <person name="Wilfried Haerty"/>
        </authorList>
    </citation>
    <scope>NUCLEOTIDE SEQUENCE [LARGE SCALE GENOMIC DNA]</scope>
</reference>
<dbReference type="PROSITE" id="PS50261">
    <property type="entry name" value="G_PROTEIN_RECEP_F2_4"/>
    <property type="match status" value="1"/>
</dbReference>
<sequence>MQDFCTIVRLIALVLICWSIQEIKGEKKTKREEEDLLCHPFPGIIFEQNKIDKLENGSLEYNKLVYPAGSYYVSGNDTYGCVCNVRACLKKCCKRNEILGESDRPKCTRLSNGLPARDLTLKTHQLATEIQGISGISDLFLLVEDMQCPDNMSVRYMLEPEHYEEDSFILDVNGTLRTRKKQFPAWSYCLDWKESFEKVVVLVCELADTRNGEKKVQKEGQHEYFNVGIMVSIPFFFATFLVYAIIPELRNLYGMTLMCYVGCLVLAYTFLVLAKLLYLPLAFCYTIAFIMYFSFLASFFWLNVMCFDIWWTFGGFRSLQGSVKQRERKKFVIYSIYAWGCASLLTTVCIAMQFFPDIPEYFIKPEFGSQSCWFDTDKAKAIYFYGPMGVTVFCNICLFISTALKIVQHKKDTAHHLKGVNSRRHDDNKQWFNLYLKLFIVMGINWSMELISWLCNNTPSYIWYLTDLTNTLQGVIIFLIFVCKNKIKRLLLKKFHCHGSNVLSRNSTRSTYHSTTASRTCTTSITPLQEKIIPHSNKPDDVTIDN</sequence>
<evidence type="ECO:0000256" key="5">
    <source>
        <dbReference type="ARBA" id="ARBA00022989"/>
    </source>
</evidence>
<dbReference type="PANTHER" id="PTHR47154">
    <property type="entry name" value="G-PROTEIN COUPLED RECEPTOR MTH-RELATED"/>
    <property type="match status" value="1"/>
</dbReference>
<evidence type="ECO:0000256" key="10">
    <source>
        <dbReference type="SAM" id="Phobius"/>
    </source>
</evidence>
<evidence type="ECO:0000256" key="11">
    <source>
        <dbReference type="SAM" id="SignalP"/>
    </source>
</evidence>
<evidence type="ECO:0000313" key="14">
    <source>
        <dbReference type="Proteomes" id="UP001642520"/>
    </source>
</evidence>
<dbReference type="CDD" id="cd15039">
    <property type="entry name" value="7tmB3_Methuselah-like"/>
    <property type="match status" value="1"/>
</dbReference>
<accession>A0ABP1NVI3</accession>
<feature type="domain" description="G-protein coupled receptors family 2 profile 2" evidence="12">
    <location>
        <begin position="221"/>
        <end position="485"/>
    </location>
</feature>
<feature type="transmembrane region" description="Helical" evidence="10">
    <location>
        <begin position="434"/>
        <end position="455"/>
    </location>
</feature>
<feature type="transmembrane region" description="Helical" evidence="10">
    <location>
        <begin position="252"/>
        <end position="271"/>
    </location>
</feature>
<evidence type="ECO:0000313" key="13">
    <source>
        <dbReference type="EMBL" id="CAL7944198.1"/>
    </source>
</evidence>
<feature type="transmembrane region" description="Helical" evidence="10">
    <location>
        <begin position="276"/>
        <end position="293"/>
    </location>
</feature>
<comment type="subcellular location">
    <subcellularLocation>
        <location evidence="1">Endomembrane system</location>
        <topology evidence="1">Multi-pass membrane protein</topology>
    </subcellularLocation>
</comment>
<dbReference type="SUPFAM" id="SSF81321">
    <property type="entry name" value="Family A G protein-coupled receptor-like"/>
    <property type="match status" value="1"/>
</dbReference>
<feature type="transmembrane region" description="Helical" evidence="10">
    <location>
        <begin position="382"/>
        <end position="404"/>
    </location>
</feature>
<evidence type="ECO:0000259" key="12">
    <source>
        <dbReference type="PROSITE" id="PS50261"/>
    </source>
</evidence>
<keyword evidence="7 10" id="KW-0472">Membrane</keyword>
<feature type="transmembrane region" description="Helical" evidence="10">
    <location>
        <begin position="331"/>
        <end position="355"/>
    </location>
</feature>
<evidence type="ECO:0000256" key="4">
    <source>
        <dbReference type="ARBA" id="ARBA00022729"/>
    </source>
</evidence>
<feature type="transmembrane region" description="Helical" evidence="10">
    <location>
        <begin position="224"/>
        <end position="246"/>
    </location>
</feature>
<feature type="transmembrane region" description="Helical" evidence="10">
    <location>
        <begin position="299"/>
        <end position="319"/>
    </location>
</feature>
<comment type="similarity">
    <text evidence="2">Belongs to the G-protein coupled receptor 2 family. Mth subfamily.</text>
</comment>
<protein>
    <recommendedName>
        <fullName evidence="12">G-protein coupled receptors family 2 profile 2 domain-containing protein</fullName>
    </recommendedName>
</protein>
<keyword evidence="8" id="KW-0675">Receptor</keyword>
<dbReference type="Proteomes" id="UP001642520">
    <property type="component" value="Unassembled WGS sequence"/>
</dbReference>
<evidence type="ECO:0000256" key="3">
    <source>
        <dbReference type="ARBA" id="ARBA00022692"/>
    </source>
</evidence>
<evidence type="ECO:0000256" key="7">
    <source>
        <dbReference type="ARBA" id="ARBA00023136"/>
    </source>
</evidence>
<keyword evidence="14" id="KW-1185">Reference proteome</keyword>
<dbReference type="Pfam" id="PF00002">
    <property type="entry name" value="7tm_2"/>
    <property type="match status" value="1"/>
</dbReference>
<keyword evidence="3 10" id="KW-0812">Transmembrane</keyword>
<dbReference type="InterPro" id="IPR051384">
    <property type="entry name" value="Mth_GPCR"/>
</dbReference>
<gene>
    <name evidence="13" type="ORF">XYLVIOL_LOCUS6520</name>
</gene>
<dbReference type="Pfam" id="PF06652">
    <property type="entry name" value="Methuselah_N"/>
    <property type="match status" value="1"/>
</dbReference>
<proteinExistence type="inferred from homology"/>
<dbReference type="InterPro" id="IPR010596">
    <property type="entry name" value="Methuselah_N_dom"/>
</dbReference>
<evidence type="ECO:0000256" key="9">
    <source>
        <dbReference type="ARBA" id="ARBA00023224"/>
    </source>
</evidence>
<dbReference type="PANTHER" id="PTHR47154:SF2">
    <property type="entry name" value="G-PROTEIN COUPLED RECEPTOR MTH-RELATED"/>
    <property type="match status" value="1"/>
</dbReference>
<evidence type="ECO:0000256" key="8">
    <source>
        <dbReference type="ARBA" id="ARBA00023170"/>
    </source>
</evidence>
<comment type="caution">
    <text evidence="13">The sequence shown here is derived from an EMBL/GenBank/DDBJ whole genome shotgun (WGS) entry which is preliminary data.</text>
</comment>
<evidence type="ECO:0000256" key="6">
    <source>
        <dbReference type="ARBA" id="ARBA00023040"/>
    </source>
</evidence>
<evidence type="ECO:0000256" key="1">
    <source>
        <dbReference type="ARBA" id="ARBA00004127"/>
    </source>
</evidence>
<dbReference type="EMBL" id="CAXAJV020001293">
    <property type="protein sequence ID" value="CAL7944198.1"/>
    <property type="molecule type" value="Genomic_DNA"/>
</dbReference>
<keyword evidence="4 11" id="KW-0732">Signal</keyword>
<dbReference type="InterPro" id="IPR036272">
    <property type="entry name" value="Methuselah_N_sf"/>
</dbReference>
<keyword evidence="9" id="KW-0807">Transducer</keyword>
<dbReference type="InterPro" id="IPR023311">
    <property type="entry name" value="Methusela_ecto_dom_2"/>
</dbReference>
<organism evidence="13 14">
    <name type="scientific">Xylocopa violacea</name>
    <name type="common">Violet carpenter bee</name>
    <name type="synonym">Apis violacea</name>
    <dbReference type="NCBI Taxonomy" id="135666"/>
    <lineage>
        <taxon>Eukaryota</taxon>
        <taxon>Metazoa</taxon>
        <taxon>Ecdysozoa</taxon>
        <taxon>Arthropoda</taxon>
        <taxon>Hexapoda</taxon>
        <taxon>Insecta</taxon>
        <taxon>Pterygota</taxon>
        <taxon>Neoptera</taxon>
        <taxon>Endopterygota</taxon>
        <taxon>Hymenoptera</taxon>
        <taxon>Apocrita</taxon>
        <taxon>Aculeata</taxon>
        <taxon>Apoidea</taxon>
        <taxon>Anthophila</taxon>
        <taxon>Apidae</taxon>
        <taxon>Xylocopa</taxon>
        <taxon>Xylocopa</taxon>
    </lineage>
</organism>
<feature type="chain" id="PRO_5045391681" description="G-protein coupled receptors family 2 profile 2 domain-containing protein" evidence="11">
    <location>
        <begin position="26"/>
        <end position="546"/>
    </location>
</feature>
<dbReference type="Gene3D" id="2.170.180.11">
    <property type="entry name" value="Methuselah ectodomain, domain 2"/>
    <property type="match status" value="1"/>
</dbReference>
<dbReference type="InterPro" id="IPR017981">
    <property type="entry name" value="GPCR_2-like_7TM"/>
</dbReference>
<dbReference type="SUPFAM" id="SSF63877">
    <property type="entry name" value="Methuselah ectodomain"/>
    <property type="match status" value="1"/>
</dbReference>
<dbReference type="InterPro" id="IPR000832">
    <property type="entry name" value="GPCR_2_secretin-like"/>
</dbReference>
<keyword evidence="5 10" id="KW-1133">Transmembrane helix</keyword>
<name>A0ABP1NVI3_XYLVO</name>